<keyword evidence="1" id="KW-0229">DNA integration</keyword>
<keyword evidence="2" id="KW-0238">DNA-binding</keyword>
<dbReference type="PROSITE" id="PS51736">
    <property type="entry name" value="RECOMBINASES_3"/>
    <property type="match status" value="1"/>
</dbReference>
<dbReference type="SUPFAM" id="SSF53041">
    <property type="entry name" value="Resolvase-like"/>
    <property type="match status" value="1"/>
</dbReference>
<evidence type="ECO:0000256" key="1">
    <source>
        <dbReference type="ARBA" id="ARBA00022908"/>
    </source>
</evidence>
<dbReference type="InterPro" id="IPR006118">
    <property type="entry name" value="Recombinase_CS"/>
</dbReference>
<dbReference type="Proteomes" id="UP000005950">
    <property type="component" value="Unassembled WGS sequence"/>
</dbReference>
<dbReference type="PROSITE" id="PS00398">
    <property type="entry name" value="RECOMBINASES_2"/>
    <property type="match status" value="1"/>
</dbReference>
<dbReference type="CDD" id="cd03768">
    <property type="entry name" value="SR_ResInv"/>
    <property type="match status" value="1"/>
</dbReference>
<evidence type="ECO:0000313" key="8">
    <source>
        <dbReference type="Proteomes" id="UP000005950"/>
    </source>
</evidence>
<dbReference type="InterPro" id="IPR050639">
    <property type="entry name" value="SSR_resolvase"/>
</dbReference>
<feature type="active site" description="O-(5'-phospho-DNA)-serine intermediate" evidence="4 5">
    <location>
        <position position="39"/>
    </location>
</feature>
<reference evidence="7 8" key="2">
    <citation type="submission" date="2009-02" db="EMBL/GenBank/DDBJ databases">
        <title>Draft genome sequence of Holdemania filiformis DSM 12042.</title>
        <authorList>
            <person name="Sudarsanam P."/>
            <person name="Ley R."/>
            <person name="Guruge J."/>
            <person name="Turnbaugh P.J."/>
            <person name="Mahowald M."/>
            <person name="Liep D."/>
            <person name="Gordon J."/>
        </authorList>
    </citation>
    <scope>NUCLEOTIDE SEQUENCE [LARGE SCALE GENOMIC DNA]</scope>
    <source>
        <strain evidence="7 8">DSM 12042</strain>
    </source>
</reference>
<accession>B9YED4</accession>
<dbReference type="GO" id="GO:0003677">
    <property type="term" value="F:DNA binding"/>
    <property type="evidence" value="ECO:0007669"/>
    <property type="project" value="UniProtKB-KW"/>
</dbReference>
<evidence type="ECO:0000313" key="7">
    <source>
        <dbReference type="EMBL" id="EEF65639.1"/>
    </source>
</evidence>
<dbReference type="eggNOG" id="COG1961">
    <property type="taxonomic scope" value="Bacteria"/>
</dbReference>
<feature type="domain" description="Resolvase/invertase-type recombinase catalytic" evidence="6">
    <location>
        <begin position="31"/>
        <end position="175"/>
    </location>
</feature>
<sequence length="225" mass="26464">MCWKILPLAYNCVLYRVLYRIEKGGKIMTCQIYGYVRVSTKDQNEDRQMIAMLEFPVPEKNIIVEKQSGKDFNRPRYRRLIRKMKKGDLLVIKSIDRLGRNYEEIIQQWRYLTKEKGIDIVVLDMALLDTREGKDLTGTLIADLVLQLLSYVAQTERENIRQRQKEGIQAAKRKGVQFGRPKIPVPDQFTELKQQWKNNEISSRQAASQLGVSHETFLRWCKRQA</sequence>
<dbReference type="SMART" id="SM00857">
    <property type="entry name" value="Resolvase"/>
    <property type="match status" value="1"/>
</dbReference>
<dbReference type="AlphaFoldDB" id="B9YED4"/>
<dbReference type="Pfam" id="PF00239">
    <property type="entry name" value="Resolvase"/>
    <property type="match status" value="1"/>
</dbReference>
<proteinExistence type="predicted"/>
<dbReference type="EMBL" id="ACCF01000264">
    <property type="protein sequence ID" value="EEF65639.1"/>
    <property type="molecule type" value="Genomic_DNA"/>
</dbReference>
<dbReference type="PANTHER" id="PTHR30461:SF2">
    <property type="entry name" value="SERINE RECOMBINASE PINE-RELATED"/>
    <property type="match status" value="1"/>
</dbReference>
<organism evidence="7 8">
    <name type="scientific">Holdemania filiformis DSM 12042</name>
    <dbReference type="NCBI Taxonomy" id="545696"/>
    <lineage>
        <taxon>Bacteria</taxon>
        <taxon>Bacillati</taxon>
        <taxon>Bacillota</taxon>
        <taxon>Erysipelotrichia</taxon>
        <taxon>Erysipelotrichales</taxon>
        <taxon>Erysipelotrichaceae</taxon>
        <taxon>Holdemania</taxon>
    </lineage>
</organism>
<evidence type="ECO:0000256" key="4">
    <source>
        <dbReference type="PIRSR" id="PIRSR606118-50"/>
    </source>
</evidence>
<keyword evidence="3" id="KW-0233">DNA recombination</keyword>
<reference evidence="7 8" key="1">
    <citation type="submission" date="2008-12" db="EMBL/GenBank/DDBJ databases">
        <authorList>
            <person name="Fulton L."/>
            <person name="Clifton S."/>
            <person name="Fulton B."/>
            <person name="Xu J."/>
            <person name="Minx P."/>
            <person name="Pepin K.H."/>
            <person name="Johnson M."/>
            <person name="Bhonagiri V."/>
            <person name="Nash W.E."/>
            <person name="Mardis E.R."/>
            <person name="Wilson R.K."/>
        </authorList>
    </citation>
    <scope>NUCLEOTIDE SEQUENCE [LARGE SCALE GENOMIC DNA]</scope>
    <source>
        <strain evidence="7 8">DSM 12042</strain>
    </source>
</reference>
<evidence type="ECO:0000256" key="5">
    <source>
        <dbReference type="PROSITE-ProRule" id="PRU10137"/>
    </source>
</evidence>
<dbReference type="GO" id="GO:0015074">
    <property type="term" value="P:DNA integration"/>
    <property type="evidence" value="ECO:0007669"/>
    <property type="project" value="UniProtKB-KW"/>
</dbReference>
<dbReference type="Gene3D" id="3.40.50.1390">
    <property type="entry name" value="Resolvase, N-terminal catalytic domain"/>
    <property type="match status" value="1"/>
</dbReference>
<name>B9YED4_9FIRM</name>
<evidence type="ECO:0000256" key="3">
    <source>
        <dbReference type="ARBA" id="ARBA00023172"/>
    </source>
</evidence>
<protein>
    <submittedName>
        <fullName evidence="7">Resolvase, N-terminal domain protein</fullName>
    </submittedName>
</protein>
<dbReference type="InterPro" id="IPR036162">
    <property type="entry name" value="Resolvase-like_N_sf"/>
</dbReference>
<gene>
    <name evidence="7" type="ORF">HOLDEFILI_04208</name>
</gene>
<evidence type="ECO:0000256" key="2">
    <source>
        <dbReference type="ARBA" id="ARBA00023125"/>
    </source>
</evidence>
<dbReference type="GO" id="GO:0000150">
    <property type="term" value="F:DNA strand exchange activity"/>
    <property type="evidence" value="ECO:0007669"/>
    <property type="project" value="InterPro"/>
</dbReference>
<dbReference type="STRING" id="545696.HOLDEFILI_04208"/>
<dbReference type="PANTHER" id="PTHR30461">
    <property type="entry name" value="DNA-INVERTASE FROM LAMBDOID PROPHAGE"/>
    <property type="match status" value="1"/>
</dbReference>
<dbReference type="PROSITE" id="PS00397">
    <property type="entry name" value="RECOMBINASES_1"/>
    <property type="match status" value="1"/>
</dbReference>
<evidence type="ECO:0000259" key="6">
    <source>
        <dbReference type="PROSITE" id="PS51736"/>
    </source>
</evidence>
<dbReference type="InterPro" id="IPR006119">
    <property type="entry name" value="Resolv_N"/>
</dbReference>
<dbReference type="HOGENOM" id="CLU_010686_5_1_9"/>
<comment type="caution">
    <text evidence="7">The sequence shown here is derived from an EMBL/GenBank/DDBJ whole genome shotgun (WGS) entry which is preliminary data.</text>
</comment>